<dbReference type="InterPro" id="IPR052635">
    <property type="entry name" value="Sec_Metab_Biosynth_Reg"/>
</dbReference>
<feature type="compositionally biased region" description="Basic and acidic residues" evidence="1">
    <location>
        <begin position="177"/>
        <end position="191"/>
    </location>
</feature>
<evidence type="ECO:0000313" key="3">
    <source>
        <dbReference type="EMBL" id="KAK7720472.1"/>
    </source>
</evidence>
<reference evidence="3 4" key="1">
    <citation type="submission" date="2024-02" db="EMBL/GenBank/DDBJ databases">
        <title>De novo assembly and annotation of 12 fungi associated with fruit tree decline syndrome in Ontario, Canada.</title>
        <authorList>
            <person name="Sulman M."/>
            <person name="Ellouze W."/>
            <person name="Ilyukhin E."/>
        </authorList>
    </citation>
    <scope>NUCLEOTIDE SEQUENCE [LARGE SCALE GENOMIC DNA]</scope>
    <source>
        <strain evidence="3 4">M169</strain>
    </source>
</reference>
<evidence type="ECO:0000256" key="1">
    <source>
        <dbReference type="SAM" id="MobiDB-lite"/>
    </source>
</evidence>
<feature type="region of interest" description="Disordered" evidence="1">
    <location>
        <begin position="52"/>
        <end position="215"/>
    </location>
</feature>
<dbReference type="InterPro" id="IPR004827">
    <property type="entry name" value="bZIP"/>
</dbReference>
<dbReference type="PANTHER" id="PTHR39607">
    <property type="entry name" value="XANTHOCILLIN BIOSYNTHESIS CLUSTER TRANSCRIPTION FACTOR XANC-RELATED"/>
    <property type="match status" value="1"/>
</dbReference>
<feature type="region of interest" description="Disordered" evidence="1">
    <location>
        <begin position="297"/>
        <end position="329"/>
    </location>
</feature>
<comment type="caution">
    <text evidence="3">The sequence shown here is derived from an EMBL/GenBank/DDBJ whole genome shotgun (WGS) entry which is preliminary data.</text>
</comment>
<feature type="domain" description="BZIP" evidence="2">
    <location>
        <begin position="162"/>
        <end position="177"/>
    </location>
</feature>
<dbReference type="CDD" id="cd14688">
    <property type="entry name" value="bZIP_YAP"/>
    <property type="match status" value="1"/>
</dbReference>
<dbReference type="EMBL" id="JAKNSF020000075">
    <property type="protein sequence ID" value="KAK7720472.1"/>
    <property type="molecule type" value="Genomic_DNA"/>
</dbReference>
<accession>A0ABR1NYL8</accession>
<feature type="compositionally biased region" description="Basic residues" evidence="1">
    <location>
        <begin position="122"/>
        <end position="139"/>
    </location>
</feature>
<gene>
    <name evidence="3" type="ORF">SLS63_009813</name>
</gene>
<proteinExistence type="predicted"/>
<sequence length="329" mass="36280">MVDFGMGRRLPPPGYRLRIIVDVGTHIEIPRHYMSSSEFSAVTESIASLSLVTAEAPTPQEEEDERSEETVTPRQAHFPPEEQAPETAPERQHSRKARKQSPHSGSETETEDHTNMPSGSSSKHHHHHHSSSSSSKKHGSSSSSKHQSKGDDWSEVTEPEERRRIQNRIAQRKFREKAREQKEREERESRNEQLAGSSYQVPVPEDFMSPEGGGEYGDYLSGVPWGGVSIQHMVAMGHESESRRGSRRGGLSDQQQQYDYSAFYDPQLYDAQLGGGYGGGGAGAAADDSNRYFDALSTSGSSPSYLSFDSGSGYDNFSGDNSSSSGARY</sequence>
<name>A0ABR1NYL8_DIAER</name>
<protein>
    <recommendedName>
        <fullName evidence="2">BZIP domain-containing protein</fullName>
    </recommendedName>
</protein>
<keyword evidence="4" id="KW-1185">Reference proteome</keyword>
<dbReference type="PANTHER" id="PTHR39607:SF2">
    <property type="entry name" value="BZIP DOMAIN-CONTAINING PROTEIN"/>
    <property type="match status" value="1"/>
</dbReference>
<evidence type="ECO:0000259" key="2">
    <source>
        <dbReference type="PROSITE" id="PS00036"/>
    </source>
</evidence>
<dbReference type="Proteomes" id="UP001430848">
    <property type="component" value="Unassembled WGS sequence"/>
</dbReference>
<dbReference type="PROSITE" id="PS00036">
    <property type="entry name" value="BZIP_BASIC"/>
    <property type="match status" value="1"/>
</dbReference>
<feature type="region of interest" description="Disordered" evidence="1">
    <location>
        <begin position="237"/>
        <end position="257"/>
    </location>
</feature>
<evidence type="ECO:0000313" key="4">
    <source>
        <dbReference type="Proteomes" id="UP001430848"/>
    </source>
</evidence>
<organism evidence="3 4">
    <name type="scientific">Diaporthe eres</name>
    <name type="common">Phomopsis oblonga</name>
    <dbReference type="NCBI Taxonomy" id="83184"/>
    <lineage>
        <taxon>Eukaryota</taxon>
        <taxon>Fungi</taxon>
        <taxon>Dikarya</taxon>
        <taxon>Ascomycota</taxon>
        <taxon>Pezizomycotina</taxon>
        <taxon>Sordariomycetes</taxon>
        <taxon>Sordariomycetidae</taxon>
        <taxon>Diaporthales</taxon>
        <taxon>Diaporthaceae</taxon>
        <taxon>Diaporthe</taxon>
        <taxon>Diaporthe eres species complex</taxon>
    </lineage>
</organism>